<sequence>MYTSTIETPDYRMSQCAKTPSEVQRMRRVPYASAIGSIMYAVRAKPKAELKVSCYADASFQTHKDDTKS</sequence>
<dbReference type="Proteomes" id="UP001151760">
    <property type="component" value="Unassembled WGS sequence"/>
</dbReference>
<organism evidence="1 2">
    <name type="scientific">Tanacetum coccineum</name>
    <dbReference type="NCBI Taxonomy" id="301880"/>
    <lineage>
        <taxon>Eukaryota</taxon>
        <taxon>Viridiplantae</taxon>
        <taxon>Streptophyta</taxon>
        <taxon>Embryophyta</taxon>
        <taxon>Tracheophyta</taxon>
        <taxon>Spermatophyta</taxon>
        <taxon>Magnoliopsida</taxon>
        <taxon>eudicotyledons</taxon>
        <taxon>Gunneridae</taxon>
        <taxon>Pentapetalae</taxon>
        <taxon>asterids</taxon>
        <taxon>campanulids</taxon>
        <taxon>Asterales</taxon>
        <taxon>Asteraceae</taxon>
        <taxon>Asteroideae</taxon>
        <taxon>Anthemideae</taxon>
        <taxon>Anthemidinae</taxon>
        <taxon>Tanacetum</taxon>
    </lineage>
</organism>
<gene>
    <name evidence="1" type="ORF">Tco_0655085</name>
</gene>
<comment type="caution">
    <text evidence="1">The sequence shown here is derived from an EMBL/GenBank/DDBJ whole genome shotgun (WGS) entry which is preliminary data.</text>
</comment>
<name>A0ABQ4X647_9ASTR</name>
<accession>A0ABQ4X647</accession>
<keyword evidence="2" id="KW-1185">Reference proteome</keyword>
<evidence type="ECO:0000313" key="2">
    <source>
        <dbReference type="Proteomes" id="UP001151760"/>
    </source>
</evidence>
<proteinExistence type="predicted"/>
<dbReference type="EMBL" id="BQNB010009212">
    <property type="protein sequence ID" value="GJS60301.1"/>
    <property type="molecule type" value="Genomic_DNA"/>
</dbReference>
<protein>
    <recommendedName>
        <fullName evidence="3">Reverse transcriptase Ty1/copia-type domain-containing protein</fullName>
    </recommendedName>
</protein>
<evidence type="ECO:0000313" key="1">
    <source>
        <dbReference type="EMBL" id="GJS60301.1"/>
    </source>
</evidence>
<evidence type="ECO:0008006" key="3">
    <source>
        <dbReference type="Google" id="ProtNLM"/>
    </source>
</evidence>
<reference evidence="1" key="2">
    <citation type="submission" date="2022-01" db="EMBL/GenBank/DDBJ databases">
        <authorList>
            <person name="Yamashiro T."/>
            <person name="Shiraishi A."/>
            <person name="Satake H."/>
            <person name="Nakayama K."/>
        </authorList>
    </citation>
    <scope>NUCLEOTIDE SEQUENCE</scope>
</reference>
<reference evidence="1" key="1">
    <citation type="journal article" date="2022" name="Int. J. Mol. Sci.">
        <title>Draft Genome of Tanacetum Coccineum: Genomic Comparison of Closely Related Tanacetum-Family Plants.</title>
        <authorList>
            <person name="Yamashiro T."/>
            <person name="Shiraishi A."/>
            <person name="Nakayama K."/>
            <person name="Satake H."/>
        </authorList>
    </citation>
    <scope>NUCLEOTIDE SEQUENCE</scope>
</reference>